<comment type="catalytic activity">
    <reaction evidence="1">
        <text>ATP + protein L-histidine = ADP + protein N-phospho-L-histidine.</text>
        <dbReference type="EC" id="2.7.13.3"/>
    </reaction>
</comment>
<comment type="caution">
    <text evidence="10">The sequence shown here is derived from an EMBL/GenBank/DDBJ whole genome shotgun (WGS) entry which is preliminary data.</text>
</comment>
<dbReference type="Gene3D" id="3.30.450.20">
    <property type="entry name" value="PAS domain"/>
    <property type="match status" value="1"/>
</dbReference>
<keyword evidence="8" id="KW-1133">Transmembrane helix</keyword>
<keyword evidence="8" id="KW-0472">Membrane</keyword>
<keyword evidence="5" id="KW-0547">Nucleotide-binding</keyword>
<evidence type="ECO:0000256" key="1">
    <source>
        <dbReference type="ARBA" id="ARBA00000085"/>
    </source>
</evidence>
<evidence type="ECO:0000259" key="9">
    <source>
        <dbReference type="PROSITE" id="PS50885"/>
    </source>
</evidence>
<keyword evidence="8" id="KW-0812">Transmembrane</keyword>
<dbReference type="PROSITE" id="PS50885">
    <property type="entry name" value="HAMP"/>
    <property type="match status" value="1"/>
</dbReference>
<evidence type="ECO:0000256" key="8">
    <source>
        <dbReference type="SAM" id="Phobius"/>
    </source>
</evidence>
<dbReference type="PANTHER" id="PTHR41523:SF8">
    <property type="entry name" value="ETHYLENE RESPONSE SENSOR PROTEIN"/>
    <property type="match status" value="1"/>
</dbReference>
<keyword evidence="4" id="KW-0808">Transferase</keyword>
<proteinExistence type="predicted"/>
<keyword evidence="7" id="KW-0067">ATP-binding</keyword>
<dbReference type="EC" id="2.7.13.3" evidence="2"/>
<dbReference type="InterPro" id="IPR011495">
    <property type="entry name" value="Sig_transdc_His_kin_sub2_dim/P"/>
</dbReference>
<evidence type="ECO:0000256" key="5">
    <source>
        <dbReference type="ARBA" id="ARBA00022741"/>
    </source>
</evidence>
<gene>
    <name evidence="10" type="ORF">LZ518_00345</name>
</gene>
<dbReference type="EMBL" id="JAMGBB010000001">
    <property type="protein sequence ID" value="MCL6739592.1"/>
    <property type="molecule type" value="Genomic_DNA"/>
</dbReference>
<keyword evidence="11" id="KW-1185">Reference proteome</keyword>
<dbReference type="InterPro" id="IPR003660">
    <property type="entry name" value="HAMP_dom"/>
</dbReference>
<name>A0ABT0S5D1_9SPHN</name>
<accession>A0ABT0S5D1</accession>
<dbReference type="Pfam" id="PF07568">
    <property type="entry name" value="HisKA_2"/>
    <property type="match status" value="1"/>
</dbReference>
<reference evidence="10" key="1">
    <citation type="submission" date="2022-05" db="EMBL/GenBank/DDBJ databases">
        <authorList>
            <person name="Jo J.-H."/>
            <person name="Im W.-T."/>
        </authorList>
    </citation>
    <scope>NUCLEOTIDE SEQUENCE</scope>
    <source>
        <strain evidence="10">RB56-2</strain>
    </source>
</reference>
<feature type="domain" description="HAMP" evidence="9">
    <location>
        <begin position="254"/>
        <end position="308"/>
    </location>
</feature>
<evidence type="ECO:0000313" key="11">
    <source>
        <dbReference type="Proteomes" id="UP001165383"/>
    </source>
</evidence>
<evidence type="ECO:0000256" key="6">
    <source>
        <dbReference type="ARBA" id="ARBA00022777"/>
    </source>
</evidence>
<keyword evidence="6" id="KW-0418">Kinase</keyword>
<dbReference type="PANTHER" id="PTHR41523">
    <property type="entry name" value="TWO-COMPONENT SYSTEM SENSOR PROTEIN"/>
    <property type="match status" value="1"/>
</dbReference>
<evidence type="ECO:0000256" key="3">
    <source>
        <dbReference type="ARBA" id="ARBA00022553"/>
    </source>
</evidence>
<dbReference type="SMART" id="SM00304">
    <property type="entry name" value="HAMP"/>
    <property type="match status" value="1"/>
</dbReference>
<protein>
    <recommendedName>
        <fullName evidence="2">histidine kinase</fullName>
        <ecNumber evidence="2">2.7.13.3</ecNumber>
    </recommendedName>
</protein>
<evidence type="ECO:0000313" key="10">
    <source>
        <dbReference type="EMBL" id="MCL6739592.1"/>
    </source>
</evidence>
<sequence>MERRSIFHRWPTGAILLLFLTAALLPLGLVLAWVTQQNIRETNSALVQRADQQASAAYQAVESLIARNALALRIAANGALASGATDPCAVSARSLAIAPTVARQFRIRDPDGLTVCSIGQYRPERNDLLVAPGDIRMWVSPQNLLVYRVGLIGGNATGVLTRDELRKAADDVTDGLKVLTIGDSAHTMEIIAPPSVTGERDQALDRRYEIGRGQLQLRAVTMIERTTLIDLLVMLLPLLMWVAATLLSWLLVRRLLLAPLARLQRAVIEYEPDAGGLELPSKYGVASEIQDLSNAFERAVGRIEGAEREALDALDGQRRLVREVHHRVKNNLQVVASLLSIHGRSAAKPEAKAAYSAIGRRVDALSVVHRHHYAELEENRGIALRPLITELAADLRSSAPVEARAMRIELSLDAPSTTQDVAVAAAFLITEIVEFAMLRHPDDVVEISLDRDDELTATLAIASSVLVPEGDPDDVAKNQFERIVEGLARQLRSPLDRKLGRYAVTLPVFPNA</sequence>
<evidence type="ECO:0000256" key="4">
    <source>
        <dbReference type="ARBA" id="ARBA00022679"/>
    </source>
</evidence>
<dbReference type="Proteomes" id="UP001165383">
    <property type="component" value="Unassembled WGS sequence"/>
</dbReference>
<organism evidence="10 11">
    <name type="scientific">Sphingomonas brevis</name>
    <dbReference type="NCBI Taxonomy" id="2908206"/>
    <lineage>
        <taxon>Bacteria</taxon>
        <taxon>Pseudomonadati</taxon>
        <taxon>Pseudomonadota</taxon>
        <taxon>Alphaproteobacteria</taxon>
        <taxon>Sphingomonadales</taxon>
        <taxon>Sphingomonadaceae</taxon>
        <taxon>Sphingomonas</taxon>
    </lineage>
</organism>
<evidence type="ECO:0000256" key="7">
    <source>
        <dbReference type="ARBA" id="ARBA00022840"/>
    </source>
</evidence>
<dbReference type="RefSeq" id="WP_249914076.1">
    <property type="nucleotide sequence ID" value="NZ_JAMGBB010000001.1"/>
</dbReference>
<evidence type="ECO:0000256" key="2">
    <source>
        <dbReference type="ARBA" id="ARBA00012438"/>
    </source>
</evidence>
<feature type="transmembrane region" description="Helical" evidence="8">
    <location>
        <begin position="231"/>
        <end position="252"/>
    </location>
</feature>
<keyword evidence="3" id="KW-0597">Phosphoprotein</keyword>